<dbReference type="AlphaFoldDB" id="A0A914VRZ9"/>
<proteinExistence type="predicted"/>
<organism evidence="2 3">
    <name type="scientific">Plectus sambesii</name>
    <dbReference type="NCBI Taxonomy" id="2011161"/>
    <lineage>
        <taxon>Eukaryota</taxon>
        <taxon>Metazoa</taxon>
        <taxon>Ecdysozoa</taxon>
        <taxon>Nematoda</taxon>
        <taxon>Chromadorea</taxon>
        <taxon>Plectida</taxon>
        <taxon>Plectina</taxon>
        <taxon>Plectoidea</taxon>
        <taxon>Plectidae</taxon>
        <taxon>Plectus</taxon>
    </lineage>
</organism>
<accession>A0A914VRZ9</accession>
<protein>
    <submittedName>
        <fullName evidence="3">Uncharacterized protein</fullName>
    </submittedName>
</protein>
<keyword evidence="2" id="KW-1185">Reference proteome</keyword>
<feature type="region of interest" description="Disordered" evidence="1">
    <location>
        <begin position="1"/>
        <end position="31"/>
    </location>
</feature>
<evidence type="ECO:0000313" key="2">
    <source>
        <dbReference type="Proteomes" id="UP000887566"/>
    </source>
</evidence>
<evidence type="ECO:0000313" key="3">
    <source>
        <dbReference type="WBParaSite" id="PSAMB.scaffold23045size455.g38784.t1"/>
    </source>
</evidence>
<dbReference type="WBParaSite" id="PSAMB.scaffold23045size455.g38784.t1">
    <property type="protein sequence ID" value="PSAMB.scaffold23045size455.g38784.t1"/>
    <property type="gene ID" value="PSAMB.scaffold23045size455.g38784"/>
</dbReference>
<name>A0A914VRZ9_9BILA</name>
<sequence>MPDDSITCASRRVGTSRIVESPLPHSPYPRR</sequence>
<dbReference type="Proteomes" id="UP000887566">
    <property type="component" value="Unplaced"/>
</dbReference>
<reference evidence="3" key="1">
    <citation type="submission" date="2022-11" db="UniProtKB">
        <authorList>
            <consortium name="WormBaseParasite"/>
        </authorList>
    </citation>
    <scope>IDENTIFICATION</scope>
</reference>
<evidence type="ECO:0000256" key="1">
    <source>
        <dbReference type="SAM" id="MobiDB-lite"/>
    </source>
</evidence>